<feature type="active site" description="Charge relay system" evidence="5">
    <location>
        <position position="377"/>
    </location>
</feature>
<keyword evidence="9" id="KW-1185">Reference proteome</keyword>
<keyword evidence="6" id="KW-0732">Signal</keyword>
<dbReference type="InterPro" id="IPR036852">
    <property type="entry name" value="Peptidase_S8/S53_dom_sf"/>
</dbReference>
<dbReference type="AlphaFoldDB" id="A0A7W7DAM4"/>
<dbReference type="GO" id="GO:0004252">
    <property type="term" value="F:serine-type endopeptidase activity"/>
    <property type="evidence" value="ECO:0007669"/>
    <property type="project" value="UniProtKB-UniRule"/>
</dbReference>
<keyword evidence="4 5" id="KW-0720">Serine protease</keyword>
<evidence type="ECO:0000313" key="8">
    <source>
        <dbReference type="EMBL" id="MBB4703333.1"/>
    </source>
</evidence>
<evidence type="ECO:0000256" key="1">
    <source>
        <dbReference type="ARBA" id="ARBA00011073"/>
    </source>
</evidence>
<dbReference type="PRINTS" id="PR00723">
    <property type="entry name" value="SUBTILISIN"/>
</dbReference>
<dbReference type="InterPro" id="IPR050131">
    <property type="entry name" value="Peptidase_S8_subtilisin-like"/>
</dbReference>
<comment type="similarity">
    <text evidence="1 5">Belongs to the peptidase S8 family.</text>
</comment>
<protein>
    <submittedName>
        <fullName evidence="8">Subtilisin family serine protease</fullName>
    </submittedName>
</protein>
<comment type="caution">
    <text evidence="8">The sequence shown here is derived from an EMBL/GenBank/DDBJ whole genome shotgun (WGS) entry which is preliminary data.</text>
</comment>
<feature type="domain" description="Peptidase S8/S53" evidence="7">
    <location>
        <begin position="158"/>
        <end position="425"/>
    </location>
</feature>
<dbReference type="PROSITE" id="PS00138">
    <property type="entry name" value="SUBTILASE_SER"/>
    <property type="match status" value="1"/>
</dbReference>
<name>A0A7W7DAM4_9ACTN</name>
<dbReference type="GO" id="GO:0006508">
    <property type="term" value="P:proteolysis"/>
    <property type="evidence" value="ECO:0007669"/>
    <property type="project" value="UniProtKB-KW"/>
</dbReference>
<dbReference type="Pfam" id="PF00082">
    <property type="entry name" value="Peptidase_S8"/>
    <property type="match status" value="1"/>
</dbReference>
<evidence type="ECO:0000256" key="5">
    <source>
        <dbReference type="PROSITE-ProRule" id="PRU01240"/>
    </source>
</evidence>
<evidence type="ECO:0000259" key="7">
    <source>
        <dbReference type="Pfam" id="PF00082"/>
    </source>
</evidence>
<evidence type="ECO:0000256" key="4">
    <source>
        <dbReference type="ARBA" id="ARBA00022825"/>
    </source>
</evidence>
<dbReference type="SUPFAM" id="SSF52743">
    <property type="entry name" value="Subtilisin-like"/>
    <property type="match status" value="1"/>
</dbReference>
<keyword evidence="2 5" id="KW-0645">Protease</keyword>
<dbReference type="PANTHER" id="PTHR43806">
    <property type="entry name" value="PEPTIDASE S8"/>
    <property type="match status" value="1"/>
</dbReference>
<feature type="signal peptide" evidence="6">
    <location>
        <begin position="1"/>
        <end position="22"/>
    </location>
</feature>
<gene>
    <name evidence="8" type="ORF">BJ982_004877</name>
</gene>
<dbReference type="RefSeq" id="WP_184883697.1">
    <property type="nucleotide sequence ID" value="NZ_BOOV01000032.1"/>
</dbReference>
<evidence type="ECO:0000256" key="6">
    <source>
        <dbReference type="SAM" id="SignalP"/>
    </source>
</evidence>
<proteinExistence type="inferred from homology"/>
<organism evidence="8 9">
    <name type="scientific">Sphaerisporangium siamense</name>
    <dbReference type="NCBI Taxonomy" id="795645"/>
    <lineage>
        <taxon>Bacteria</taxon>
        <taxon>Bacillati</taxon>
        <taxon>Actinomycetota</taxon>
        <taxon>Actinomycetes</taxon>
        <taxon>Streptosporangiales</taxon>
        <taxon>Streptosporangiaceae</taxon>
        <taxon>Sphaerisporangium</taxon>
    </lineage>
</organism>
<evidence type="ECO:0000313" key="9">
    <source>
        <dbReference type="Proteomes" id="UP000542210"/>
    </source>
</evidence>
<sequence>MRRALAIVLLVLLATSPTFPVAAVETGPMTPVIVVLEEQADPTALARGTPGRHGRRAAVERGLRARAGAGQKDLLALLRTRRSQGVVSAVTPLWIMNGVAVTAARRVLAELATRPDVREIRPDLTVTAPALARSAAAPAEPGVARVGAPGLWDLGYRGQGVVVAALDTGVDATHPDLAGRFRTGAHSWFDPNGEHPSTPVDVNGHGTAAMGVMVGGDAGGTAVGMAPDARWIAAKIFNDRGVATATGIHLALQWALDPDGDPATPDGADVVNNSWTGAAAGCSPDFQLDLRALRAAGVLPVFAAGNSGPDPGSVRAPAGDPEAFAVGATDAADVLDPSSGRGPSPCPGATAPALTAPGVNVRTTDLYGLYTVASGTSLSAPHVSGALALLLSAYPDLDADRQAAALRGGAADLGGPGFDDDHGAGRLDVLAAYRWLASAPGFTLAATPTSTTAQAGGSASFTAAVGAMNGFTGEVTLSATGLPAGTTAAWTPPRIEGTGESRLTVTVPPETPPGAYPLTITGSSGDVTHSRQVTLVIAAGDHTLAAAPATLSVPRGGSASSVVSVALTSGPGAGVSLSATSLPSNTTVAFSPNPITAPGASHLTIRTTSSTPRGTFTVVVTGTATPLTRRATITLTVR</sequence>
<feature type="active site" description="Charge relay system" evidence="5">
    <location>
        <position position="167"/>
    </location>
</feature>
<evidence type="ECO:0000256" key="2">
    <source>
        <dbReference type="ARBA" id="ARBA00022670"/>
    </source>
</evidence>
<dbReference type="InterPro" id="IPR000209">
    <property type="entry name" value="Peptidase_S8/S53_dom"/>
</dbReference>
<dbReference type="PROSITE" id="PS51892">
    <property type="entry name" value="SUBTILASE"/>
    <property type="match status" value="1"/>
</dbReference>
<dbReference type="PANTHER" id="PTHR43806:SF67">
    <property type="entry name" value="EGF-LIKE DOMAIN-CONTAINING PROTEIN"/>
    <property type="match status" value="1"/>
</dbReference>
<dbReference type="Proteomes" id="UP000542210">
    <property type="component" value="Unassembled WGS sequence"/>
</dbReference>
<evidence type="ECO:0000256" key="3">
    <source>
        <dbReference type="ARBA" id="ARBA00022801"/>
    </source>
</evidence>
<feature type="active site" description="Charge relay system" evidence="5">
    <location>
        <position position="205"/>
    </location>
</feature>
<dbReference type="InterPro" id="IPR015500">
    <property type="entry name" value="Peptidase_S8_subtilisin-rel"/>
</dbReference>
<accession>A0A7W7DAM4</accession>
<keyword evidence="3 5" id="KW-0378">Hydrolase</keyword>
<dbReference type="EMBL" id="JACHND010000001">
    <property type="protein sequence ID" value="MBB4703333.1"/>
    <property type="molecule type" value="Genomic_DNA"/>
</dbReference>
<dbReference type="Gene3D" id="3.40.50.200">
    <property type="entry name" value="Peptidase S8/S53 domain"/>
    <property type="match status" value="1"/>
</dbReference>
<feature type="chain" id="PRO_5039050908" evidence="6">
    <location>
        <begin position="23"/>
        <end position="638"/>
    </location>
</feature>
<reference evidence="8 9" key="1">
    <citation type="submission" date="2020-08" db="EMBL/GenBank/DDBJ databases">
        <title>Sequencing the genomes of 1000 actinobacteria strains.</title>
        <authorList>
            <person name="Klenk H.-P."/>
        </authorList>
    </citation>
    <scope>NUCLEOTIDE SEQUENCE [LARGE SCALE GENOMIC DNA]</scope>
    <source>
        <strain evidence="8 9">DSM 45784</strain>
    </source>
</reference>
<dbReference type="InterPro" id="IPR023828">
    <property type="entry name" value="Peptidase_S8_Ser-AS"/>
</dbReference>